<accession>C7J7F1</accession>
<dbReference type="AlphaFoldDB" id="C7J7F1"/>
<protein>
    <submittedName>
        <fullName evidence="2">Os10g0323350 protein</fullName>
    </submittedName>
</protein>
<reference evidence="2 3" key="1">
    <citation type="journal article" date="2005" name="Nature">
        <title>The map-based sequence of the rice genome.</title>
        <authorList>
            <consortium name="International rice genome sequencing project (IRGSP)"/>
            <person name="Matsumoto T."/>
            <person name="Wu J."/>
            <person name="Kanamori H."/>
            <person name="Katayose Y."/>
            <person name="Fujisawa M."/>
            <person name="Namiki N."/>
            <person name="Mizuno H."/>
            <person name="Yamamoto K."/>
            <person name="Antonio B.A."/>
            <person name="Baba T."/>
            <person name="Sakata K."/>
            <person name="Nagamura Y."/>
            <person name="Aoki H."/>
            <person name="Arikawa K."/>
            <person name="Arita K."/>
            <person name="Bito T."/>
            <person name="Chiden Y."/>
            <person name="Fujitsuka N."/>
            <person name="Fukunaka R."/>
            <person name="Hamada M."/>
            <person name="Harada C."/>
            <person name="Hayashi A."/>
            <person name="Hijishita S."/>
            <person name="Honda M."/>
            <person name="Hosokawa S."/>
            <person name="Ichikawa Y."/>
            <person name="Idonuma A."/>
            <person name="Iijima M."/>
            <person name="Ikeda M."/>
            <person name="Ikeno M."/>
            <person name="Ito K."/>
            <person name="Ito S."/>
            <person name="Ito T."/>
            <person name="Ito Y."/>
            <person name="Ito Y."/>
            <person name="Iwabuchi A."/>
            <person name="Kamiya K."/>
            <person name="Karasawa W."/>
            <person name="Kurita K."/>
            <person name="Katagiri S."/>
            <person name="Kikuta A."/>
            <person name="Kobayashi H."/>
            <person name="Kobayashi N."/>
            <person name="Machita K."/>
            <person name="Maehara T."/>
            <person name="Masukawa M."/>
            <person name="Mizubayashi T."/>
            <person name="Mukai Y."/>
            <person name="Nagasaki H."/>
            <person name="Nagata Y."/>
            <person name="Naito S."/>
            <person name="Nakashima M."/>
            <person name="Nakama Y."/>
            <person name="Nakamichi Y."/>
            <person name="Nakamura M."/>
            <person name="Meguro A."/>
            <person name="Negishi M."/>
            <person name="Ohta I."/>
            <person name="Ohta T."/>
            <person name="Okamoto M."/>
            <person name="Ono N."/>
            <person name="Saji S."/>
            <person name="Sakaguchi M."/>
            <person name="Sakai K."/>
            <person name="Shibata M."/>
            <person name="Shimokawa T."/>
            <person name="Song J."/>
            <person name="Takazaki Y."/>
            <person name="Terasawa K."/>
            <person name="Tsugane M."/>
            <person name="Tsuji K."/>
            <person name="Ueda S."/>
            <person name="Waki K."/>
            <person name="Yamagata H."/>
            <person name="Yamamoto M."/>
            <person name="Yamamoto S."/>
            <person name="Yamane H."/>
            <person name="Yoshiki S."/>
            <person name="Yoshihara R."/>
            <person name="Yukawa K."/>
            <person name="Zhong H."/>
            <person name="Yano M."/>
            <person name="Yuan Q."/>
            <person name="Ouyang S."/>
            <person name="Liu J."/>
            <person name="Jones K.M."/>
            <person name="Gansberger K."/>
            <person name="Moffat K."/>
            <person name="Hill J."/>
            <person name="Bera J."/>
            <person name="Fadrosh D."/>
            <person name="Jin S."/>
            <person name="Johri S."/>
            <person name="Kim M."/>
            <person name="Overton L."/>
            <person name="Reardon M."/>
            <person name="Tsitrin T."/>
            <person name="Vuong H."/>
            <person name="Weaver B."/>
            <person name="Ciecko A."/>
            <person name="Tallon L."/>
            <person name="Jackson J."/>
            <person name="Pai G."/>
            <person name="Aken S.V."/>
            <person name="Utterback T."/>
            <person name="Reidmuller S."/>
            <person name="Feldblyum T."/>
            <person name="Hsiao J."/>
            <person name="Zismann V."/>
            <person name="Iobst S."/>
            <person name="de Vazeille A.R."/>
            <person name="Buell C.R."/>
            <person name="Ying K."/>
            <person name="Li Y."/>
            <person name="Lu T."/>
            <person name="Huang Y."/>
            <person name="Zhao Q."/>
            <person name="Feng Q."/>
            <person name="Zhang L."/>
            <person name="Zhu J."/>
            <person name="Weng Q."/>
            <person name="Mu J."/>
            <person name="Lu Y."/>
            <person name="Fan D."/>
            <person name="Liu Y."/>
            <person name="Guan J."/>
            <person name="Zhang Y."/>
            <person name="Yu S."/>
            <person name="Liu X."/>
            <person name="Zhang Y."/>
            <person name="Hong G."/>
            <person name="Han B."/>
            <person name="Choisne N."/>
            <person name="Demange N."/>
            <person name="Orjeda G."/>
            <person name="Samain S."/>
            <person name="Cattolico L."/>
            <person name="Pelletier E."/>
            <person name="Couloux A."/>
            <person name="Segurens B."/>
            <person name="Wincker P."/>
            <person name="D'Hont A."/>
            <person name="Scarpelli C."/>
            <person name="Weissenbach J."/>
            <person name="Salanoubat M."/>
            <person name="Quetier F."/>
            <person name="Yu Y."/>
            <person name="Kim H.R."/>
            <person name="Rambo T."/>
            <person name="Currie J."/>
            <person name="Collura K."/>
            <person name="Luo M."/>
            <person name="Yang T."/>
            <person name="Ammiraju J.S.S."/>
            <person name="Engler F."/>
            <person name="Soderlund C."/>
            <person name="Wing R.A."/>
            <person name="Palmer L.E."/>
            <person name="de la Bastide M."/>
            <person name="Spiegel L."/>
            <person name="Nascimento L."/>
            <person name="Zutavern T."/>
            <person name="O'Shaughnessy A."/>
            <person name="Dike S."/>
            <person name="Dedhia N."/>
            <person name="Preston R."/>
            <person name="Balija V."/>
            <person name="McCombie W.R."/>
            <person name="Chow T."/>
            <person name="Chen H."/>
            <person name="Chung M."/>
            <person name="Chen C."/>
            <person name="Shaw J."/>
            <person name="Wu H."/>
            <person name="Hsiao K."/>
            <person name="Chao Y."/>
            <person name="Chu M."/>
            <person name="Cheng C."/>
            <person name="Hour A."/>
            <person name="Lee P."/>
            <person name="Lin S."/>
            <person name="Lin Y."/>
            <person name="Liou J."/>
            <person name="Liu S."/>
            <person name="Hsing Y."/>
            <person name="Raghuvanshi S."/>
            <person name="Mohanty A."/>
            <person name="Bharti A.K."/>
            <person name="Gaur A."/>
            <person name="Gupta V."/>
            <person name="Kumar D."/>
            <person name="Ravi V."/>
            <person name="Vij S."/>
            <person name="Kapur A."/>
            <person name="Khurana P."/>
            <person name="Khurana P."/>
            <person name="Khurana J.P."/>
            <person name="Tyagi A.K."/>
            <person name="Gaikwad K."/>
            <person name="Singh A."/>
            <person name="Dalal V."/>
            <person name="Srivastava S."/>
            <person name="Dixit A."/>
            <person name="Pal A.K."/>
            <person name="Ghazi I.A."/>
            <person name="Yadav M."/>
            <person name="Pandit A."/>
            <person name="Bhargava A."/>
            <person name="Sureshbabu K."/>
            <person name="Batra K."/>
            <person name="Sharma T.R."/>
            <person name="Mohapatra T."/>
            <person name="Singh N.K."/>
            <person name="Messing J."/>
            <person name="Nelson A.B."/>
            <person name="Fuks G."/>
            <person name="Kavchok S."/>
            <person name="Keizer G."/>
            <person name="Linton E."/>
            <person name="Llaca V."/>
            <person name="Song R."/>
            <person name="Tanyolac B."/>
            <person name="Young S."/>
            <person name="Ho-Il K."/>
            <person name="Hahn J.H."/>
            <person name="Sangsakoo G."/>
            <person name="Vanavichit A."/>
            <person name="de Mattos Luiz.A.T."/>
            <person name="Zimmer P.D."/>
            <person name="Malone G."/>
            <person name="Dellagostin O."/>
            <person name="de Oliveira A.C."/>
            <person name="Bevan M."/>
            <person name="Bancroft I."/>
            <person name="Minx P."/>
            <person name="Cordum H."/>
            <person name="Wilson R."/>
            <person name="Cheng Z."/>
            <person name="Jin W."/>
            <person name="Jiang J."/>
            <person name="Leong S.A."/>
            <person name="Iwama H."/>
            <person name="Gojobori T."/>
            <person name="Itoh T."/>
            <person name="Niimura Y."/>
            <person name="Fujii Y."/>
            <person name="Habara T."/>
            <person name="Sakai H."/>
            <person name="Sato Y."/>
            <person name="Wilson G."/>
            <person name="Kumar K."/>
            <person name="McCouch S."/>
            <person name="Juretic N."/>
            <person name="Hoen D."/>
            <person name="Wright S."/>
            <person name="Bruskiewich R."/>
            <person name="Bureau T."/>
            <person name="Miyao A."/>
            <person name="Hirochika H."/>
            <person name="Nishikawa T."/>
            <person name="Kadowaki K."/>
            <person name="Sugiura M."/>
            <person name="Burr B."/>
            <person name="Sasaki T."/>
        </authorList>
    </citation>
    <scope>NUCLEOTIDE SEQUENCE [LARGE SCALE GENOMIC DNA]</scope>
    <source>
        <strain evidence="3">cv. Nipponbare</strain>
    </source>
</reference>
<evidence type="ECO:0000313" key="2">
    <source>
        <dbReference type="EMBL" id="BAH94805.1"/>
    </source>
</evidence>
<sequence>KQTNFTCRSDVGFGRSTGRKGAPHTISHGLHGLGRSSYLTLAREGLVGDLA</sequence>
<organism evidence="2 3">
    <name type="scientific">Oryza sativa subsp. japonica</name>
    <name type="common">Rice</name>
    <dbReference type="NCBI Taxonomy" id="39947"/>
    <lineage>
        <taxon>Eukaryota</taxon>
        <taxon>Viridiplantae</taxon>
        <taxon>Streptophyta</taxon>
        <taxon>Embryophyta</taxon>
        <taxon>Tracheophyta</taxon>
        <taxon>Spermatophyta</taxon>
        <taxon>Magnoliopsida</taxon>
        <taxon>Liliopsida</taxon>
        <taxon>Poales</taxon>
        <taxon>Poaceae</taxon>
        <taxon>BOP clade</taxon>
        <taxon>Oryzoideae</taxon>
        <taxon>Oryzeae</taxon>
        <taxon>Oryzinae</taxon>
        <taxon>Oryza</taxon>
        <taxon>Oryza sativa</taxon>
    </lineage>
</organism>
<name>C7J7F1_ORYSJ</name>
<evidence type="ECO:0000256" key="1">
    <source>
        <dbReference type="SAM" id="MobiDB-lite"/>
    </source>
</evidence>
<dbReference type="Proteomes" id="UP000000763">
    <property type="component" value="Chromosome 10"/>
</dbReference>
<reference evidence="3" key="2">
    <citation type="journal article" date="2008" name="Nucleic Acids Res.">
        <title>The rice annotation project database (RAP-DB): 2008 update.</title>
        <authorList>
            <consortium name="The rice annotation project (RAP)"/>
        </authorList>
    </citation>
    <scope>GENOME REANNOTATION</scope>
    <source>
        <strain evidence="3">cv. Nipponbare</strain>
    </source>
</reference>
<feature type="non-terminal residue" evidence="2">
    <location>
        <position position="1"/>
    </location>
</feature>
<gene>
    <name evidence="2" type="ordered locus">Os10g0323350</name>
</gene>
<feature type="region of interest" description="Disordered" evidence="1">
    <location>
        <begin position="1"/>
        <end position="28"/>
    </location>
</feature>
<dbReference type="KEGG" id="dosa:Os10g0323350"/>
<dbReference type="EMBL" id="AP008216">
    <property type="protein sequence ID" value="BAH94805.1"/>
    <property type="molecule type" value="Genomic_DNA"/>
</dbReference>
<proteinExistence type="predicted"/>
<evidence type="ECO:0000313" key="3">
    <source>
        <dbReference type="Proteomes" id="UP000000763"/>
    </source>
</evidence>